<dbReference type="CDD" id="cd02021">
    <property type="entry name" value="GntK"/>
    <property type="match status" value="1"/>
</dbReference>
<dbReference type="GO" id="GO:0016787">
    <property type="term" value="F:hydrolase activity"/>
    <property type="evidence" value="ECO:0007669"/>
    <property type="project" value="UniProtKB-KW"/>
</dbReference>
<dbReference type="Pfam" id="PF13238">
    <property type="entry name" value="AAA_18"/>
    <property type="match status" value="1"/>
</dbReference>
<dbReference type="FunFam" id="3.40.50.300:FF:001607">
    <property type="entry name" value="Gluconokinase"/>
    <property type="match status" value="1"/>
</dbReference>
<keyword evidence="11" id="KW-0378">Hydrolase</keyword>
<dbReference type="EMBL" id="MU864998">
    <property type="protein sequence ID" value="KAK4461048.1"/>
    <property type="molecule type" value="Genomic_DNA"/>
</dbReference>
<comment type="catalytic activity">
    <reaction evidence="8 9">
        <text>D-gluconate + ATP = 6-phospho-D-gluconate + ADP + H(+)</text>
        <dbReference type="Rhea" id="RHEA:19433"/>
        <dbReference type="ChEBI" id="CHEBI:15378"/>
        <dbReference type="ChEBI" id="CHEBI:18391"/>
        <dbReference type="ChEBI" id="CHEBI:30616"/>
        <dbReference type="ChEBI" id="CHEBI:58759"/>
        <dbReference type="ChEBI" id="CHEBI:456216"/>
        <dbReference type="EC" id="2.7.1.12"/>
    </reaction>
</comment>
<evidence type="ECO:0000256" key="6">
    <source>
        <dbReference type="ARBA" id="ARBA00022777"/>
    </source>
</evidence>
<evidence type="ECO:0000256" key="3">
    <source>
        <dbReference type="ARBA" id="ARBA00012054"/>
    </source>
</evidence>
<dbReference type="Proteomes" id="UP001321749">
    <property type="component" value="Unassembled WGS sequence"/>
</dbReference>
<dbReference type="AlphaFoldDB" id="A0AAV9HL26"/>
<evidence type="ECO:0000256" key="9">
    <source>
        <dbReference type="RuleBase" id="RU363066"/>
    </source>
</evidence>
<evidence type="ECO:0000256" key="2">
    <source>
        <dbReference type="ARBA" id="ARBA00008420"/>
    </source>
</evidence>
<evidence type="ECO:0000256" key="7">
    <source>
        <dbReference type="ARBA" id="ARBA00022840"/>
    </source>
</evidence>
<keyword evidence="6 9" id="KW-0418">Kinase</keyword>
<evidence type="ECO:0000256" key="1">
    <source>
        <dbReference type="ARBA" id="ARBA00004875"/>
    </source>
</evidence>
<dbReference type="InterPro" id="IPR027417">
    <property type="entry name" value="P-loop_NTPase"/>
</dbReference>
<dbReference type="GO" id="GO:0005975">
    <property type="term" value="P:carbohydrate metabolic process"/>
    <property type="evidence" value="ECO:0007669"/>
    <property type="project" value="InterPro"/>
</dbReference>
<dbReference type="InterPro" id="IPR006001">
    <property type="entry name" value="Therm_gnt_kin"/>
</dbReference>
<comment type="caution">
    <text evidence="11">The sequence shown here is derived from an EMBL/GenBank/DDBJ whole genome shotgun (WGS) entry which is preliminary data.</text>
</comment>
<evidence type="ECO:0000313" key="12">
    <source>
        <dbReference type="Proteomes" id="UP001321749"/>
    </source>
</evidence>
<keyword evidence="7 9" id="KW-0067">ATP-binding</keyword>
<name>A0AAV9HL26_9PEZI</name>
<dbReference type="GO" id="GO:0046316">
    <property type="term" value="F:gluconokinase activity"/>
    <property type="evidence" value="ECO:0007669"/>
    <property type="project" value="UniProtKB-EC"/>
</dbReference>
<dbReference type="Gene3D" id="3.40.50.300">
    <property type="entry name" value="P-loop containing nucleotide triphosphate hydrolases"/>
    <property type="match status" value="1"/>
</dbReference>
<dbReference type="EC" id="2.7.1.12" evidence="3 9"/>
<dbReference type="PANTHER" id="PTHR43442:SF3">
    <property type="entry name" value="GLUCONOKINASE-RELATED"/>
    <property type="match status" value="1"/>
</dbReference>
<proteinExistence type="inferred from homology"/>
<keyword evidence="5 9" id="KW-0547">Nucleotide-binding</keyword>
<feature type="compositionally biased region" description="Polar residues" evidence="10">
    <location>
        <begin position="12"/>
        <end position="31"/>
    </location>
</feature>
<evidence type="ECO:0000256" key="4">
    <source>
        <dbReference type="ARBA" id="ARBA00022679"/>
    </source>
</evidence>
<keyword evidence="12" id="KW-1185">Reference proteome</keyword>
<dbReference type="GO" id="GO:0005524">
    <property type="term" value="F:ATP binding"/>
    <property type="evidence" value="ECO:0007669"/>
    <property type="project" value="UniProtKB-KW"/>
</dbReference>
<evidence type="ECO:0000313" key="11">
    <source>
        <dbReference type="EMBL" id="KAK4461048.1"/>
    </source>
</evidence>
<gene>
    <name evidence="11" type="ORF">QBC42DRAFT_298038</name>
</gene>
<comment type="pathway">
    <text evidence="1 9">Carbohydrate acid metabolism; D-gluconate degradation.</text>
</comment>
<reference evidence="11" key="1">
    <citation type="journal article" date="2023" name="Mol. Phylogenet. Evol.">
        <title>Genome-scale phylogeny and comparative genomics of the fungal order Sordariales.</title>
        <authorList>
            <person name="Hensen N."/>
            <person name="Bonometti L."/>
            <person name="Westerberg I."/>
            <person name="Brannstrom I.O."/>
            <person name="Guillou S."/>
            <person name="Cros-Aarteil S."/>
            <person name="Calhoun S."/>
            <person name="Haridas S."/>
            <person name="Kuo A."/>
            <person name="Mondo S."/>
            <person name="Pangilinan J."/>
            <person name="Riley R."/>
            <person name="LaButti K."/>
            <person name="Andreopoulos B."/>
            <person name="Lipzen A."/>
            <person name="Chen C."/>
            <person name="Yan M."/>
            <person name="Daum C."/>
            <person name="Ng V."/>
            <person name="Clum A."/>
            <person name="Steindorff A."/>
            <person name="Ohm R.A."/>
            <person name="Martin F."/>
            <person name="Silar P."/>
            <person name="Natvig D.O."/>
            <person name="Lalanne C."/>
            <person name="Gautier V."/>
            <person name="Ament-Velasquez S.L."/>
            <person name="Kruys A."/>
            <person name="Hutchinson M.I."/>
            <person name="Powell A.J."/>
            <person name="Barry K."/>
            <person name="Miller A.N."/>
            <person name="Grigoriev I.V."/>
            <person name="Debuchy R."/>
            <person name="Gladieux P."/>
            <person name="Hiltunen Thoren M."/>
            <person name="Johannesson H."/>
        </authorList>
    </citation>
    <scope>NUCLEOTIDE SEQUENCE</scope>
    <source>
        <strain evidence="11">PSN324</strain>
    </source>
</reference>
<keyword evidence="4 9" id="KW-0808">Transferase</keyword>
<dbReference type="NCBIfam" id="TIGR01313">
    <property type="entry name" value="therm_gnt_kin"/>
    <property type="match status" value="1"/>
</dbReference>
<sequence length="247" mass="27443">MLSYDSPVSMKTMKTQNPTSPATMSNGHQNIPPSPKVVRLPTPALSNGVQTNGAVSINGPKPEKERHIWLVTGPAGCGKSTVAKYLATVLNLPYIEGDEYHPQANIDKMSAGIPLTDADRWDWLTALRQASLNELNNGKDGVVLTCSALKRKYRDVIRVAPYFMPRLHLHFIYLDASEELILQRVLARKNHYMGANMVHSQFDILERPTPDETDVLTIGVDRPLEAVMGDALDRVLDTMDKIQTEAR</sequence>
<dbReference type="GO" id="GO:0005737">
    <property type="term" value="C:cytoplasm"/>
    <property type="evidence" value="ECO:0007669"/>
    <property type="project" value="TreeGrafter"/>
</dbReference>
<dbReference type="SUPFAM" id="SSF52540">
    <property type="entry name" value="P-loop containing nucleoside triphosphate hydrolases"/>
    <property type="match status" value="1"/>
</dbReference>
<evidence type="ECO:0000256" key="8">
    <source>
        <dbReference type="ARBA" id="ARBA00048090"/>
    </source>
</evidence>
<dbReference type="PANTHER" id="PTHR43442">
    <property type="entry name" value="GLUCONOKINASE-RELATED"/>
    <property type="match status" value="1"/>
</dbReference>
<evidence type="ECO:0000256" key="5">
    <source>
        <dbReference type="ARBA" id="ARBA00022741"/>
    </source>
</evidence>
<evidence type="ECO:0000256" key="10">
    <source>
        <dbReference type="SAM" id="MobiDB-lite"/>
    </source>
</evidence>
<protein>
    <recommendedName>
        <fullName evidence="3 9">Gluconokinase</fullName>
        <ecNumber evidence="3 9">2.7.1.12</ecNumber>
    </recommendedName>
</protein>
<feature type="region of interest" description="Disordered" evidence="10">
    <location>
        <begin position="1"/>
        <end position="32"/>
    </location>
</feature>
<comment type="similarity">
    <text evidence="2 9">Belongs to the gluconokinase GntK/GntV family.</text>
</comment>
<reference evidence="11" key="2">
    <citation type="submission" date="2023-06" db="EMBL/GenBank/DDBJ databases">
        <authorList>
            <consortium name="Lawrence Berkeley National Laboratory"/>
            <person name="Mondo S.J."/>
            <person name="Hensen N."/>
            <person name="Bonometti L."/>
            <person name="Westerberg I."/>
            <person name="Brannstrom I.O."/>
            <person name="Guillou S."/>
            <person name="Cros-Aarteil S."/>
            <person name="Calhoun S."/>
            <person name="Haridas S."/>
            <person name="Kuo A."/>
            <person name="Pangilinan J."/>
            <person name="Riley R."/>
            <person name="Labutti K."/>
            <person name="Andreopoulos B."/>
            <person name="Lipzen A."/>
            <person name="Chen C."/>
            <person name="Yanf M."/>
            <person name="Daum C."/>
            <person name="Ng V."/>
            <person name="Clum A."/>
            <person name="Steindorff A."/>
            <person name="Ohm R."/>
            <person name="Martin F."/>
            <person name="Silar P."/>
            <person name="Natvig D."/>
            <person name="Lalanne C."/>
            <person name="Gautier V."/>
            <person name="Ament-Velasquez S.L."/>
            <person name="Kruys A."/>
            <person name="Hutchinson M.I."/>
            <person name="Powell A.J."/>
            <person name="Barry K."/>
            <person name="Miller A.N."/>
            <person name="Grigoriev I.V."/>
            <person name="Debuchy R."/>
            <person name="Gladieux P."/>
            <person name="Thoren M.H."/>
            <person name="Johannesson H."/>
        </authorList>
    </citation>
    <scope>NUCLEOTIDE SEQUENCE</scope>
    <source>
        <strain evidence="11">PSN324</strain>
    </source>
</reference>
<accession>A0AAV9HL26</accession>
<organism evidence="11 12">
    <name type="scientific">Cladorrhinum samala</name>
    <dbReference type="NCBI Taxonomy" id="585594"/>
    <lineage>
        <taxon>Eukaryota</taxon>
        <taxon>Fungi</taxon>
        <taxon>Dikarya</taxon>
        <taxon>Ascomycota</taxon>
        <taxon>Pezizomycotina</taxon>
        <taxon>Sordariomycetes</taxon>
        <taxon>Sordariomycetidae</taxon>
        <taxon>Sordariales</taxon>
        <taxon>Podosporaceae</taxon>
        <taxon>Cladorrhinum</taxon>
    </lineage>
</organism>